<gene>
    <name evidence="1" type="ORF">LCGC14_2776850</name>
</gene>
<dbReference type="AlphaFoldDB" id="A0A0F8YUG9"/>
<protein>
    <submittedName>
        <fullName evidence="1">Uncharacterized protein</fullName>
    </submittedName>
</protein>
<organism evidence="1">
    <name type="scientific">marine sediment metagenome</name>
    <dbReference type="NCBI Taxonomy" id="412755"/>
    <lineage>
        <taxon>unclassified sequences</taxon>
        <taxon>metagenomes</taxon>
        <taxon>ecological metagenomes</taxon>
    </lineage>
</organism>
<evidence type="ECO:0000313" key="1">
    <source>
        <dbReference type="EMBL" id="KKK85087.1"/>
    </source>
</evidence>
<proteinExistence type="predicted"/>
<reference evidence="1" key="1">
    <citation type="journal article" date="2015" name="Nature">
        <title>Complex archaea that bridge the gap between prokaryotes and eukaryotes.</title>
        <authorList>
            <person name="Spang A."/>
            <person name="Saw J.H."/>
            <person name="Jorgensen S.L."/>
            <person name="Zaremba-Niedzwiedzka K."/>
            <person name="Martijn J."/>
            <person name="Lind A.E."/>
            <person name="van Eijk R."/>
            <person name="Schleper C."/>
            <person name="Guy L."/>
            <person name="Ettema T.J."/>
        </authorList>
    </citation>
    <scope>NUCLEOTIDE SEQUENCE</scope>
</reference>
<dbReference type="EMBL" id="LAZR01051472">
    <property type="protein sequence ID" value="KKK85087.1"/>
    <property type="molecule type" value="Genomic_DNA"/>
</dbReference>
<name>A0A0F8YUG9_9ZZZZ</name>
<feature type="non-terminal residue" evidence="1">
    <location>
        <position position="1"/>
    </location>
</feature>
<comment type="caution">
    <text evidence="1">The sequence shown here is derived from an EMBL/GenBank/DDBJ whole genome shotgun (WGS) entry which is preliminary data.</text>
</comment>
<accession>A0A0F8YUG9</accession>
<sequence length="47" mass="5298">SDELGHLAMCPECGCICGRVMSGYSFVMGKREELYQGPTRRSERLMI</sequence>